<dbReference type="AlphaFoldDB" id="A0AAD7MSU7"/>
<proteinExistence type="predicted"/>
<comment type="caution">
    <text evidence="1">The sequence shown here is derived from an EMBL/GenBank/DDBJ whole genome shotgun (WGS) entry which is preliminary data.</text>
</comment>
<evidence type="ECO:0000313" key="2">
    <source>
        <dbReference type="Proteomes" id="UP001215280"/>
    </source>
</evidence>
<dbReference type="Proteomes" id="UP001215280">
    <property type="component" value="Unassembled WGS sequence"/>
</dbReference>
<evidence type="ECO:0000313" key="1">
    <source>
        <dbReference type="EMBL" id="KAJ7731678.1"/>
    </source>
</evidence>
<accession>A0AAD7MSU7</accession>
<dbReference type="EMBL" id="JARJLG010000181">
    <property type="protein sequence ID" value="KAJ7731678.1"/>
    <property type="molecule type" value="Genomic_DNA"/>
</dbReference>
<organism evidence="1 2">
    <name type="scientific">Mycena maculata</name>
    <dbReference type="NCBI Taxonomy" id="230809"/>
    <lineage>
        <taxon>Eukaryota</taxon>
        <taxon>Fungi</taxon>
        <taxon>Dikarya</taxon>
        <taxon>Basidiomycota</taxon>
        <taxon>Agaricomycotina</taxon>
        <taxon>Agaricomycetes</taxon>
        <taxon>Agaricomycetidae</taxon>
        <taxon>Agaricales</taxon>
        <taxon>Marasmiineae</taxon>
        <taxon>Mycenaceae</taxon>
        <taxon>Mycena</taxon>
    </lineage>
</organism>
<name>A0AAD7MSU7_9AGAR</name>
<feature type="non-terminal residue" evidence="1">
    <location>
        <position position="1"/>
    </location>
</feature>
<gene>
    <name evidence="1" type="ORF">DFH07DRAFT_755550</name>
</gene>
<sequence>LLFDPNLAACPDFASSVHDTVRTRLDPNDNGAAIAILTDSWTKSNDNDKAQWIIQVEADRATAEAAEALCQQEAEKEAADAAKVAEDQRLEAEKKKPQLGDFGINSAPSIYLESRISVLAQKRLEKTERCPLRPFTTPGLKESAAALVSSAEDGSTISLWRSDDNQLTVQTGPSSDIHKGMVRDKNLSAREFSLGWHRRGYIKEITRANWPPGHVDVLTQFIYGLDTHSINEHEHGGAITHIYANRYRFDWFNTLGTISPSISRSSMKTSCIKFGTTTS</sequence>
<reference evidence="1" key="1">
    <citation type="submission" date="2023-03" db="EMBL/GenBank/DDBJ databases">
        <title>Massive genome expansion in bonnet fungi (Mycena s.s.) driven by repeated elements and novel gene families across ecological guilds.</title>
        <authorList>
            <consortium name="Lawrence Berkeley National Laboratory"/>
            <person name="Harder C.B."/>
            <person name="Miyauchi S."/>
            <person name="Viragh M."/>
            <person name="Kuo A."/>
            <person name="Thoen E."/>
            <person name="Andreopoulos B."/>
            <person name="Lu D."/>
            <person name="Skrede I."/>
            <person name="Drula E."/>
            <person name="Henrissat B."/>
            <person name="Morin E."/>
            <person name="Kohler A."/>
            <person name="Barry K."/>
            <person name="LaButti K."/>
            <person name="Morin E."/>
            <person name="Salamov A."/>
            <person name="Lipzen A."/>
            <person name="Mereny Z."/>
            <person name="Hegedus B."/>
            <person name="Baldrian P."/>
            <person name="Stursova M."/>
            <person name="Weitz H."/>
            <person name="Taylor A."/>
            <person name="Grigoriev I.V."/>
            <person name="Nagy L.G."/>
            <person name="Martin F."/>
            <person name="Kauserud H."/>
        </authorList>
    </citation>
    <scope>NUCLEOTIDE SEQUENCE</scope>
    <source>
        <strain evidence="1">CBHHK188m</strain>
    </source>
</reference>
<keyword evidence="2" id="KW-1185">Reference proteome</keyword>
<protein>
    <submittedName>
        <fullName evidence="1">Uncharacterized protein</fullName>
    </submittedName>
</protein>